<dbReference type="Gene3D" id="3.30.70.120">
    <property type="match status" value="1"/>
</dbReference>
<evidence type="ECO:0000256" key="5">
    <source>
        <dbReference type="ARBA" id="ARBA00023136"/>
    </source>
</evidence>
<evidence type="ECO:0000313" key="8">
    <source>
        <dbReference type="EMBL" id="MDX8419878.1"/>
    </source>
</evidence>
<dbReference type="PANTHER" id="PTHR33545">
    <property type="entry name" value="UPF0750 MEMBRANE PROTEIN YITT-RELATED"/>
    <property type="match status" value="1"/>
</dbReference>
<dbReference type="Pfam" id="PF02588">
    <property type="entry name" value="YitT_membrane"/>
    <property type="match status" value="1"/>
</dbReference>
<dbReference type="RefSeq" id="WP_245309507.1">
    <property type="nucleotide sequence ID" value="NZ_JALBUR010000016.1"/>
</dbReference>
<evidence type="ECO:0000259" key="7">
    <source>
        <dbReference type="Pfam" id="PF10035"/>
    </source>
</evidence>
<evidence type="ECO:0000256" key="2">
    <source>
        <dbReference type="ARBA" id="ARBA00022475"/>
    </source>
</evidence>
<keyword evidence="3 6" id="KW-0812">Transmembrane</keyword>
<dbReference type="Pfam" id="PF10035">
    <property type="entry name" value="DUF2179"/>
    <property type="match status" value="1"/>
</dbReference>
<evidence type="ECO:0000256" key="3">
    <source>
        <dbReference type="ARBA" id="ARBA00022692"/>
    </source>
</evidence>
<feature type="domain" description="DUF2179" evidence="7">
    <location>
        <begin position="235"/>
        <end position="289"/>
    </location>
</feature>
<feature type="transmembrane region" description="Helical" evidence="6">
    <location>
        <begin position="95"/>
        <end position="116"/>
    </location>
</feature>
<feature type="transmembrane region" description="Helical" evidence="6">
    <location>
        <begin position="122"/>
        <end position="141"/>
    </location>
</feature>
<reference evidence="8 9" key="1">
    <citation type="submission" date="2022-03" db="EMBL/GenBank/DDBJ databases">
        <title>Novel taxa within the pig intestine.</title>
        <authorList>
            <person name="Wylensek D."/>
            <person name="Bishof K."/>
            <person name="Afrizal A."/>
            <person name="Clavel T."/>
        </authorList>
    </citation>
    <scope>NUCLEOTIDE SEQUENCE [LARGE SCALE GENOMIC DNA]</scope>
    <source>
        <strain evidence="8 9">CLA-KB-P133</strain>
    </source>
</reference>
<keyword evidence="9" id="KW-1185">Reference proteome</keyword>
<protein>
    <submittedName>
        <fullName evidence="8">YitT family protein</fullName>
    </submittedName>
</protein>
<dbReference type="InterPro" id="IPR051461">
    <property type="entry name" value="UPF0750_membrane"/>
</dbReference>
<keyword evidence="2" id="KW-1003">Cell membrane</keyword>
<organism evidence="8 9">
    <name type="scientific">Grylomicrobium aquisgranensis</name>
    <dbReference type="NCBI Taxonomy" id="2926318"/>
    <lineage>
        <taxon>Bacteria</taxon>
        <taxon>Bacillati</taxon>
        <taxon>Bacillota</taxon>
        <taxon>Erysipelotrichia</taxon>
        <taxon>Erysipelotrichales</taxon>
        <taxon>Erysipelotrichaceae</taxon>
        <taxon>Grylomicrobium</taxon>
    </lineage>
</organism>
<dbReference type="EMBL" id="JALBUR010000016">
    <property type="protein sequence ID" value="MDX8419878.1"/>
    <property type="molecule type" value="Genomic_DNA"/>
</dbReference>
<accession>A0AB35U312</accession>
<feature type="transmembrane region" description="Helical" evidence="6">
    <location>
        <begin position="20"/>
        <end position="41"/>
    </location>
</feature>
<dbReference type="AlphaFoldDB" id="A0AB35U312"/>
<sequence>MRQNPIAAEIDRMHFTKKDIQYIAVIIASSLLYAFGMNSFVKSGNLFPGGFAGLSRLLSAVCNTFLHINISFSVFYFVLNFLVTILVFRRIGHKFILYSVIWYTLTSFFTSVLKLPVITHEILLIAVFGGLINGFAIGLALQSNASSGGTDFIAIWLSMKFNKETWNYMLAANAVILVIAGCLYGWSVALYSIIFQYVSTQVVNIMHQRYKLTTLDIVTNMPDEVCTAIFHTCRHGITKIKCEGGFTDQVHWMLITTINTYQLKEVVENVRKADEHAFIAINSVEKIYGNYYQKPID</sequence>
<evidence type="ECO:0000313" key="9">
    <source>
        <dbReference type="Proteomes" id="UP001286174"/>
    </source>
</evidence>
<evidence type="ECO:0000256" key="6">
    <source>
        <dbReference type="SAM" id="Phobius"/>
    </source>
</evidence>
<keyword evidence="5 6" id="KW-0472">Membrane</keyword>
<feature type="transmembrane region" description="Helical" evidence="6">
    <location>
        <begin position="168"/>
        <end position="194"/>
    </location>
</feature>
<keyword evidence="4 6" id="KW-1133">Transmembrane helix</keyword>
<dbReference type="PIRSF" id="PIRSF006483">
    <property type="entry name" value="Membrane_protein_YitT"/>
    <property type="match status" value="1"/>
</dbReference>
<dbReference type="GO" id="GO:0005886">
    <property type="term" value="C:plasma membrane"/>
    <property type="evidence" value="ECO:0007669"/>
    <property type="project" value="UniProtKB-SubCell"/>
</dbReference>
<dbReference type="PANTHER" id="PTHR33545:SF5">
    <property type="entry name" value="UPF0750 MEMBRANE PROTEIN YITT"/>
    <property type="match status" value="1"/>
</dbReference>
<dbReference type="InterPro" id="IPR015867">
    <property type="entry name" value="N-reg_PII/ATP_PRibTrfase_C"/>
</dbReference>
<feature type="transmembrane region" description="Helical" evidence="6">
    <location>
        <begin position="65"/>
        <end position="88"/>
    </location>
</feature>
<gene>
    <name evidence="8" type="ORF">MOZ60_07195</name>
</gene>
<evidence type="ECO:0000256" key="1">
    <source>
        <dbReference type="ARBA" id="ARBA00004651"/>
    </source>
</evidence>
<dbReference type="Proteomes" id="UP001286174">
    <property type="component" value="Unassembled WGS sequence"/>
</dbReference>
<dbReference type="InterPro" id="IPR019264">
    <property type="entry name" value="DUF2179"/>
</dbReference>
<comment type="caution">
    <text evidence="8">The sequence shown here is derived from an EMBL/GenBank/DDBJ whole genome shotgun (WGS) entry which is preliminary data.</text>
</comment>
<dbReference type="InterPro" id="IPR003740">
    <property type="entry name" value="YitT"/>
</dbReference>
<comment type="subcellular location">
    <subcellularLocation>
        <location evidence="1">Cell membrane</location>
        <topology evidence="1">Multi-pass membrane protein</topology>
    </subcellularLocation>
</comment>
<name>A0AB35U312_9FIRM</name>
<proteinExistence type="predicted"/>
<evidence type="ECO:0000256" key="4">
    <source>
        <dbReference type="ARBA" id="ARBA00022989"/>
    </source>
</evidence>